<dbReference type="EMBL" id="MU003201">
    <property type="protein sequence ID" value="KAF2785433.1"/>
    <property type="molecule type" value="Genomic_DNA"/>
</dbReference>
<dbReference type="Proteomes" id="UP000799757">
    <property type="component" value="Unassembled WGS sequence"/>
</dbReference>
<dbReference type="AlphaFoldDB" id="A0A6A6WNC3"/>
<dbReference type="OrthoDB" id="4246716at2759"/>
<feature type="non-terminal residue" evidence="1">
    <location>
        <position position="1"/>
    </location>
</feature>
<name>A0A6A6WNC3_9PLEO</name>
<evidence type="ECO:0000313" key="2">
    <source>
        <dbReference type="Proteomes" id="UP000799757"/>
    </source>
</evidence>
<keyword evidence="2" id="KW-1185">Reference proteome</keyword>
<proteinExistence type="predicted"/>
<gene>
    <name evidence="1" type="ORF">K505DRAFT_262206</name>
</gene>
<reference evidence="1" key="1">
    <citation type="journal article" date="2020" name="Stud. Mycol.">
        <title>101 Dothideomycetes genomes: a test case for predicting lifestyles and emergence of pathogens.</title>
        <authorList>
            <person name="Haridas S."/>
            <person name="Albert R."/>
            <person name="Binder M."/>
            <person name="Bloem J."/>
            <person name="Labutti K."/>
            <person name="Salamov A."/>
            <person name="Andreopoulos B."/>
            <person name="Baker S."/>
            <person name="Barry K."/>
            <person name="Bills G."/>
            <person name="Bluhm B."/>
            <person name="Cannon C."/>
            <person name="Castanera R."/>
            <person name="Culley D."/>
            <person name="Daum C."/>
            <person name="Ezra D."/>
            <person name="Gonzalez J."/>
            <person name="Henrissat B."/>
            <person name="Kuo A."/>
            <person name="Liang C."/>
            <person name="Lipzen A."/>
            <person name="Lutzoni F."/>
            <person name="Magnuson J."/>
            <person name="Mondo S."/>
            <person name="Nolan M."/>
            <person name="Ohm R."/>
            <person name="Pangilinan J."/>
            <person name="Park H.-J."/>
            <person name="Ramirez L."/>
            <person name="Alfaro M."/>
            <person name="Sun H."/>
            <person name="Tritt A."/>
            <person name="Yoshinaga Y."/>
            <person name="Zwiers L.-H."/>
            <person name="Turgeon B."/>
            <person name="Goodwin S."/>
            <person name="Spatafora J."/>
            <person name="Crous P."/>
            <person name="Grigoriev I."/>
        </authorList>
    </citation>
    <scope>NUCLEOTIDE SEQUENCE</scope>
    <source>
        <strain evidence="1">CBS 109.77</strain>
    </source>
</reference>
<accession>A0A6A6WNC3</accession>
<protein>
    <submittedName>
        <fullName evidence="1">Uncharacterized protein</fullName>
    </submittedName>
</protein>
<sequence>IIPYSKITLKSVLDKTIIAVFSSKIHIVIKEYPIQAKKIAEGKRLIECILIIFLRSKSTISLAIGLS</sequence>
<organism evidence="1 2">
    <name type="scientific">Melanomma pulvis-pyrius CBS 109.77</name>
    <dbReference type="NCBI Taxonomy" id="1314802"/>
    <lineage>
        <taxon>Eukaryota</taxon>
        <taxon>Fungi</taxon>
        <taxon>Dikarya</taxon>
        <taxon>Ascomycota</taxon>
        <taxon>Pezizomycotina</taxon>
        <taxon>Dothideomycetes</taxon>
        <taxon>Pleosporomycetidae</taxon>
        <taxon>Pleosporales</taxon>
        <taxon>Melanommataceae</taxon>
        <taxon>Melanomma</taxon>
    </lineage>
</organism>
<evidence type="ECO:0000313" key="1">
    <source>
        <dbReference type="EMBL" id="KAF2785433.1"/>
    </source>
</evidence>